<organism evidence="2 3">
    <name type="scientific">Linum trigynum</name>
    <dbReference type="NCBI Taxonomy" id="586398"/>
    <lineage>
        <taxon>Eukaryota</taxon>
        <taxon>Viridiplantae</taxon>
        <taxon>Streptophyta</taxon>
        <taxon>Embryophyta</taxon>
        <taxon>Tracheophyta</taxon>
        <taxon>Spermatophyta</taxon>
        <taxon>Magnoliopsida</taxon>
        <taxon>eudicotyledons</taxon>
        <taxon>Gunneridae</taxon>
        <taxon>Pentapetalae</taxon>
        <taxon>rosids</taxon>
        <taxon>fabids</taxon>
        <taxon>Malpighiales</taxon>
        <taxon>Linaceae</taxon>
        <taxon>Linum</taxon>
    </lineage>
</organism>
<accession>A0AAV2GKM5</accession>
<dbReference type="EMBL" id="OZ034822">
    <property type="protein sequence ID" value="CAL1411224.1"/>
    <property type="molecule type" value="Genomic_DNA"/>
</dbReference>
<feature type="region of interest" description="Disordered" evidence="1">
    <location>
        <begin position="33"/>
        <end position="55"/>
    </location>
</feature>
<evidence type="ECO:0000313" key="2">
    <source>
        <dbReference type="EMBL" id="CAL1411224.1"/>
    </source>
</evidence>
<dbReference type="AlphaFoldDB" id="A0AAV2GKM5"/>
<proteinExistence type="predicted"/>
<sequence length="87" mass="9531">MQCQNLHPCGAWKTLTYEIKYGHKNHLDTAAERSGIDDGMDGNKNNASDARTGRPSTLVMLDMEDFTASVAGRGVKLPSQTYAGVWE</sequence>
<reference evidence="2 3" key="1">
    <citation type="submission" date="2024-04" db="EMBL/GenBank/DDBJ databases">
        <authorList>
            <person name="Fracassetti M."/>
        </authorList>
    </citation>
    <scope>NUCLEOTIDE SEQUENCE [LARGE SCALE GENOMIC DNA]</scope>
</reference>
<evidence type="ECO:0000313" key="3">
    <source>
        <dbReference type="Proteomes" id="UP001497516"/>
    </source>
</evidence>
<evidence type="ECO:0000256" key="1">
    <source>
        <dbReference type="SAM" id="MobiDB-lite"/>
    </source>
</evidence>
<protein>
    <submittedName>
        <fullName evidence="2">Uncharacterized protein</fullName>
    </submittedName>
</protein>
<name>A0AAV2GKM5_9ROSI</name>
<dbReference type="Proteomes" id="UP001497516">
    <property type="component" value="Chromosome 9"/>
</dbReference>
<keyword evidence="3" id="KW-1185">Reference proteome</keyword>
<gene>
    <name evidence="2" type="ORF">LTRI10_LOCUS50594</name>
</gene>